<keyword evidence="12" id="KW-1185">Reference proteome</keyword>
<dbReference type="PROSITE" id="PS50850">
    <property type="entry name" value="MFS"/>
    <property type="match status" value="1"/>
</dbReference>
<evidence type="ECO:0000256" key="6">
    <source>
        <dbReference type="ARBA" id="ARBA00022989"/>
    </source>
</evidence>
<evidence type="ECO:0000256" key="4">
    <source>
        <dbReference type="ARBA" id="ARBA00022475"/>
    </source>
</evidence>
<keyword evidence="7 9" id="KW-0472">Membrane</keyword>
<dbReference type="InterPro" id="IPR020846">
    <property type="entry name" value="MFS_dom"/>
</dbReference>
<comment type="caution">
    <text evidence="11">The sequence shown here is derived from an EMBL/GenBank/DDBJ whole genome shotgun (WGS) entry which is preliminary data.</text>
</comment>
<evidence type="ECO:0000256" key="8">
    <source>
        <dbReference type="SAM" id="MobiDB-lite"/>
    </source>
</evidence>
<feature type="transmembrane region" description="Helical" evidence="9">
    <location>
        <begin position="336"/>
        <end position="358"/>
    </location>
</feature>
<feature type="transmembrane region" description="Helical" evidence="9">
    <location>
        <begin position="168"/>
        <end position="189"/>
    </location>
</feature>
<feature type="transmembrane region" description="Helical" evidence="9">
    <location>
        <begin position="134"/>
        <end position="156"/>
    </location>
</feature>
<dbReference type="SUPFAM" id="SSF103473">
    <property type="entry name" value="MFS general substrate transporter"/>
    <property type="match status" value="1"/>
</dbReference>
<feature type="transmembrane region" description="Helical" evidence="9">
    <location>
        <begin position="45"/>
        <end position="69"/>
    </location>
</feature>
<feature type="compositionally biased region" description="Polar residues" evidence="8">
    <location>
        <begin position="1"/>
        <end position="14"/>
    </location>
</feature>
<organism evidence="11 12">
    <name type="scientific">Paracidovorax wautersii</name>
    <dbReference type="NCBI Taxonomy" id="1177982"/>
    <lineage>
        <taxon>Bacteria</taxon>
        <taxon>Pseudomonadati</taxon>
        <taxon>Pseudomonadota</taxon>
        <taxon>Betaproteobacteria</taxon>
        <taxon>Burkholderiales</taxon>
        <taxon>Comamonadaceae</taxon>
        <taxon>Paracidovorax</taxon>
    </lineage>
</organism>
<comment type="similarity">
    <text evidence="2">Belongs to the major facilitator superfamily.</text>
</comment>
<dbReference type="Proteomes" id="UP001267710">
    <property type="component" value="Unassembled WGS sequence"/>
</dbReference>
<evidence type="ECO:0000313" key="11">
    <source>
        <dbReference type="EMBL" id="MDR6214066.1"/>
    </source>
</evidence>
<keyword evidence="3" id="KW-0813">Transport</keyword>
<dbReference type="PROSITE" id="PS00216">
    <property type="entry name" value="SUGAR_TRANSPORT_1"/>
    <property type="match status" value="1"/>
</dbReference>
<reference evidence="11 12" key="1">
    <citation type="submission" date="2023-08" db="EMBL/GenBank/DDBJ databases">
        <title>Functional and genomic diversity of the sorghum phyllosphere microbiome.</title>
        <authorList>
            <person name="Shade A."/>
        </authorList>
    </citation>
    <scope>NUCLEOTIDE SEQUENCE [LARGE SCALE GENOMIC DNA]</scope>
    <source>
        <strain evidence="11 12">SORGH_AS_0335</strain>
    </source>
</reference>
<dbReference type="Gene3D" id="1.20.1250.20">
    <property type="entry name" value="MFS general substrate transporter like domains"/>
    <property type="match status" value="1"/>
</dbReference>
<evidence type="ECO:0000256" key="3">
    <source>
        <dbReference type="ARBA" id="ARBA00022448"/>
    </source>
</evidence>
<dbReference type="InterPro" id="IPR005829">
    <property type="entry name" value="Sugar_transporter_CS"/>
</dbReference>
<feature type="transmembrane region" description="Helical" evidence="9">
    <location>
        <begin position="370"/>
        <end position="392"/>
    </location>
</feature>
<feature type="compositionally biased region" description="Low complexity" evidence="8">
    <location>
        <begin position="16"/>
        <end position="31"/>
    </location>
</feature>
<evidence type="ECO:0000256" key="9">
    <source>
        <dbReference type="SAM" id="Phobius"/>
    </source>
</evidence>
<evidence type="ECO:0000313" key="12">
    <source>
        <dbReference type="Proteomes" id="UP001267710"/>
    </source>
</evidence>
<evidence type="ECO:0000256" key="5">
    <source>
        <dbReference type="ARBA" id="ARBA00022692"/>
    </source>
</evidence>
<feature type="transmembrane region" description="Helical" evidence="9">
    <location>
        <begin position="312"/>
        <end position="330"/>
    </location>
</feature>
<dbReference type="EMBL" id="JAVIZX010000001">
    <property type="protein sequence ID" value="MDR6214066.1"/>
    <property type="molecule type" value="Genomic_DNA"/>
</dbReference>
<accession>A0ABU1IA30</accession>
<feature type="domain" description="Major facilitator superfamily (MFS) profile" evidence="10">
    <location>
        <begin position="39"/>
        <end position="450"/>
    </location>
</feature>
<protein>
    <submittedName>
        <fullName evidence="11">YNFM family putative membrane transporter</fullName>
    </submittedName>
</protein>
<dbReference type="PANTHER" id="PTHR43271">
    <property type="entry name" value="BLL2771 PROTEIN"/>
    <property type="match status" value="1"/>
</dbReference>
<dbReference type="PANTHER" id="PTHR43271:SF1">
    <property type="entry name" value="INNER MEMBRANE TRANSPORT PROTEIN YNFM"/>
    <property type="match status" value="1"/>
</dbReference>
<dbReference type="RefSeq" id="WP_309828039.1">
    <property type="nucleotide sequence ID" value="NZ_JAVIZX010000001.1"/>
</dbReference>
<gene>
    <name evidence="11" type="ORF">QE399_001755</name>
</gene>
<feature type="transmembrane region" description="Helical" evidence="9">
    <location>
        <begin position="81"/>
        <end position="101"/>
    </location>
</feature>
<feature type="region of interest" description="Disordered" evidence="8">
    <location>
        <begin position="1"/>
        <end position="34"/>
    </location>
</feature>
<dbReference type="Pfam" id="PF07690">
    <property type="entry name" value="MFS_1"/>
    <property type="match status" value="1"/>
</dbReference>
<dbReference type="InterPro" id="IPR011701">
    <property type="entry name" value="MFS"/>
</dbReference>
<keyword evidence="5 9" id="KW-0812">Transmembrane</keyword>
<sequence length="450" mass="46791">MVSSSVSRTATSGLHTPATTTAPPSDAAPAPGMVRGTPDYRRTQVALFLAGFASFSLIYCVQPLLPAFAQTFGLSAAQSSLALSLTTGLLAVAIVLTGAFSQALGRRGLMFVSMSVGALLNIAAAAAPHWHALLAARALEGLVLGGVPAVAMAYLAEEIDPRHLSRTMGLYVAGTAFGGMMGRVGMGLLTEWVSWRFALGLLGGLCLLAALGFLALLPPSRRFVPRSGLQWRYHLHAWRSHLRHRGLLRLFAIGFVLSSIFVTVFNYATFRLSGAPYALSQTQISLLFLAFGFGIVSSSMAGGLADRMGRRALLATGFGLMLVGVLLTLAPALPAVFAGIVLMTTGFFIGHAVASSSVGPLAGATKGHAASLYLLFYYLGSSVVGSAGGWFWQHGGWGAIVALAGARGGTGHGAGAQRRPGRCALNGAPLSSRAAGRVVAHRLFGRQRNI</sequence>
<feature type="transmembrane region" description="Helical" evidence="9">
    <location>
        <begin position="108"/>
        <end position="128"/>
    </location>
</feature>
<name>A0ABU1IA30_9BURK</name>
<keyword evidence="4" id="KW-1003">Cell membrane</keyword>
<dbReference type="CDD" id="cd17324">
    <property type="entry name" value="MFS_NepI_like"/>
    <property type="match status" value="1"/>
</dbReference>
<evidence type="ECO:0000259" key="10">
    <source>
        <dbReference type="PROSITE" id="PS50850"/>
    </source>
</evidence>
<feature type="transmembrane region" description="Helical" evidence="9">
    <location>
        <begin position="282"/>
        <end position="305"/>
    </location>
</feature>
<feature type="transmembrane region" description="Helical" evidence="9">
    <location>
        <begin position="195"/>
        <end position="217"/>
    </location>
</feature>
<feature type="transmembrane region" description="Helical" evidence="9">
    <location>
        <begin position="247"/>
        <end position="270"/>
    </location>
</feature>
<comment type="subcellular location">
    <subcellularLocation>
        <location evidence="1">Cell membrane</location>
        <topology evidence="1">Multi-pass membrane protein</topology>
    </subcellularLocation>
</comment>
<evidence type="ECO:0000256" key="2">
    <source>
        <dbReference type="ARBA" id="ARBA00008335"/>
    </source>
</evidence>
<dbReference type="InterPro" id="IPR036259">
    <property type="entry name" value="MFS_trans_sf"/>
</dbReference>
<evidence type="ECO:0000256" key="1">
    <source>
        <dbReference type="ARBA" id="ARBA00004651"/>
    </source>
</evidence>
<keyword evidence="6 9" id="KW-1133">Transmembrane helix</keyword>
<evidence type="ECO:0000256" key="7">
    <source>
        <dbReference type="ARBA" id="ARBA00023136"/>
    </source>
</evidence>
<proteinExistence type="inferred from homology"/>